<evidence type="ECO:0000313" key="1">
    <source>
        <dbReference type="EMBL" id="MBF4766634.1"/>
    </source>
</evidence>
<dbReference type="RefSeq" id="WP_194694789.1">
    <property type="nucleotide sequence ID" value="NZ_JADKPO010000002.1"/>
</dbReference>
<dbReference type="Proteomes" id="UP000660668">
    <property type="component" value="Unassembled WGS sequence"/>
</dbReference>
<comment type="caution">
    <text evidence="1">The sequence shown here is derived from an EMBL/GenBank/DDBJ whole genome shotgun (WGS) entry which is preliminary data.</text>
</comment>
<organism evidence="1 2">
    <name type="scientific">Nocardioides agariphilus</name>
    <dbReference type="NCBI Taxonomy" id="433664"/>
    <lineage>
        <taxon>Bacteria</taxon>
        <taxon>Bacillati</taxon>
        <taxon>Actinomycetota</taxon>
        <taxon>Actinomycetes</taxon>
        <taxon>Propionibacteriales</taxon>
        <taxon>Nocardioidaceae</taxon>
        <taxon>Nocardioides</taxon>
    </lineage>
</organism>
<dbReference type="EMBL" id="JADKPO010000002">
    <property type="protein sequence ID" value="MBF4766634.1"/>
    <property type="molecule type" value="Genomic_DNA"/>
</dbReference>
<evidence type="ECO:0000313" key="2">
    <source>
        <dbReference type="Proteomes" id="UP000660668"/>
    </source>
</evidence>
<name>A0A930YL24_9ACTN</name>
<keyword evidence="2" id="KW-1185">Reference proteome</keyword>
<protein>
    <recommendedName>
        <fullName evidence="3">Homeodomain-like domain-containing protein</fullName>
    </recommendedName>
</protein>
<proteinExistence type="predicted"/>
<accession>A0A930YL24</accession>
<evidence type="ECO:0008006" key="3">
    <source>
        <dbReference type="Google" id="ProtNLM"/>
    </source>
</evidence>
<dbReference type="AlphaFoldDB" id="A0A930YL24"/>
<gene>
    <name evidence="1" type="ORF">ISU10_02495</name>
</gene>
<sequence length="132" mass="14600">MIEVPPEFIELVVLGWRQKLLAERFGVTDRTVRRWLSDPQVALLVAERREEVQCAIAGRLTGMAESAFAVLETLLSDASDSVRLRAVQLVLDQLSSTHRALMDRQADTSEARILAATTPTDRRVPTSQGVAS</sequence>
<reference evidence="1" key="1">
    <citation type="submission" date="2020-11" db="EMBL/GenBank/DDBJ databases">
        <title>Nocardioides cynanchi sp. nov., isolated from soil of rhizosphere of Cynanchum wilfordii.</title>
        <authorList>
            <person name="Lee J.-S."/>
            <person name="Suh M.K."/>
            <person name="Kim J.-S."/>
        </authorList>
    </citation>
    <scope>NUCLEOTIDE SEQUENCE</scope>
    <source>
        <strain evidence="1">KCTC 19276</strain>
    </source>
</reference>